<protein>
    <submittedName>
        <fullName evidence="3">Uncharacterized protein</fullName>
    </submittedName>
</protein>
<evidence type="ECO:0000313" key="4">
    <source>
        <dbReference type="Proteomes" id="UP000834106"/>
    </source>
</evidence>
<accession>A0AAD2EB46</accession>
<feature type="region of interest" description="Disordered" evidence="2">
    <location>
        <begin position="92"/>
        <end position="114"/>
    </location>
</feature>
<feature type="compositionally biased region" description="Polar residues" evidence="2">
    <location>
        <begin position="104"/>
        <end position="114"/>
    </location>
</feature>
<keyword evidence="1" id="KW-0677">Repeat</keyword>
<reference evidence="3" key="1">
    <citation type="submission" date="2023-05" db="EMBL/GenBank/DDBJ databases">
        <authorList>
            <person name="Huff M."/>
        </authorList>
    </citation>
    <scope>NUCLEOTIDE SEQUENCE</scope>
</reference>
<evidence type="ECO:0000256" key="2">
    <source>
        <dbReference type="SAM" id="MobiDB-lite"/>
    </source>
</evidence>
<dbReference type="EMBL" id="OU503053">
    <property type="protein sequence ID" value="CAI9781240.1"/>
    <property type="molecule type" value="Genomic_DNA"/>
</dbReference>
<dbReference type="AlphaFoldDB" id="A0AAD2EB46"/>
<gene>
    <name evidence="3" type="ORF">FPE_LOCUS28670</name>
</gene>
<evidence type="ECO:0000313" key="3">
    <source>
        <dbReference type="EMBL" id="CAI9781240.1"/>
    </source>
</evidence>
<dbReference type="Pfam" id="PF12854">
    <property type="entry name" value="PPR_1"/>
    <property type="match status" value="1"/>
</dbReference>
<sequence>MQLCCSIKLLEWDFDHVSGKAEVALRLHKEAGKWNGRPDLRFKPNLICYATLIHGLCKEGLLDKGFGVGHSGQQEEQNYPKACVIGLLLPKKTGADKEPKSPLKATNSLKKVAT</sequence>
<name>A0AAD2EB46_9LAMI</name>
<evidence type="ECO:0000256" key="1">
    <source>
        <dbReference type="ARBA" id="ARBA00022737"/>
    </source>
</evidence>
<dbReference type="InterPro" id="IPR002885">
    <property type="entry name" value="PPR_rpt"/>
</dbReference>
<organism evidence="3 4">
    <name type="scientific">Fraxinus pennsylvanica</name>
    <dbReference type="NCBI Taxonomy" id="56036"/>
    <lineage>
        <taxon>Eukaryota</taxon>
        <taxon>Viridiplantae</taxon>
        <taxon>Streptophyta</taxon>
        <taxon>Embryophyta</taxon>
        <taxon>Tracheophyta</taxon>
        <taxon>Spermatophyta</taxon>
        <taxon>Magnoliopsida</taxon>
        <taxon>eudicotyledons</taxon>
        <taxon>Gunneridae</taxon>
        <taxon>Pentapetalae</taxon>
        <taxon>asterids</taxon>
        <taxon>lamiids</taxon>
        <taxon>Lamiales</taxon>
        <taxon>Oleaceae</taxon>
        <taxon>Oleeae</taxon>
        <taxon>Fraxinus</taxon>
    </lineage>
</organism>
<dbReference type="InterPro" id="IPR011990">
    <property type="entry name" value="TPR-like_helical_dom_sf"/>
</dbReference>
<dbReference type="Gene3D" id="1.25.40.10">
    <property type="entry name" value="Tetratricopeptide repeat domain"/>
    <property type="match status" value="1"/>
</dbReference>
<dbReference type="Proteomes" id="UP000834106">
    <property type="component" value="Chromosome 18"/>
</dbReference>
<proteinExistence type="predicted"/>
<keyword evidence="4" id="KW-1185">Reference proteome</keyword>